<accession>A0ABT8EJZ0</accession>
<evidence type="ECO:0000313" key="2">
    <source>
        <dbReference type="Proteomes" id="UP001168613"/>
    </source>
</evidence>
<dbReference type="InterPro" id="IPR025562">
    <property type="entry name" value="Tae4"/>
</dbReference>
<protein>
    <submittedName>
        <fullName evidence="1">Type VI secretion system amidase effector protein Tae4</fullName>
    </submittedName>
</protein>
<dbReference type="Proteomes" id="UP001168613">
    <property type="component" value="Unassembled WGS sequence"/>
</dbReference>
<organism evidence="1 2">
    <name type="scientific">Alcaligenes endophyticus</name>
    <dbReference type="NCBI Taxonomy" id="1929088"/>
    <lineage>
        <taxon>Bacteria</taxon>
        <taxon>Pseudomonadati</taxon>
        <taxon>Pseudomonadota</taxon>
        <taxon>Betaproteobacteria</taxon>
        <taxon>Burkholderiales</taxon>
        <taxon>Alcaligenaceae</taxon>
        <taxon>Alcaligenes</taxon>
    </lineage>
</organism>
<dbReference type="RefSeq" id="WP_266124292.1">
    <property type="nucleotide sequence ID" value="NZ_JAJHNU010000002.1"/>
</dbReference>
<reference evidence="1" key="1">
    <citation type="submission" date="2021-11" db="EMBL/GenBank/DDBJ databases">
        <title>Draft genome sequence of Alcaligenes endophyticus type strain CCUG 75668T.</title>
        <authorList>
            <person name="Salva-Serra F."/>
            <person name="Duran R.E."/>
            <person name="Seeger M."/>
            <person name="Moore E.R.B."/>
            <person name="Jaen-Luchoro D."/>
        </authorList>
    </citation>
    <scope>NUCLEOTIDE SEQUENCE</scope>
    <source>
        <strain evidence="1">CCUG 75668</strain>
    </source>
</reference>
<name>A0ABT8EJZ0_9BURK</name>
<keyword evidence="2" id="KW-1185">Reference proteome</keyword>
<dbReference type="Pfam" id="PF14113">
    <property type="entry name" value="Tae4"/>
    <property type="match status" value="1"/>
</dbReference>
<evidence type="ECO:0000313" key="1">
    <source>
        <dbReference type="EMBL" id="MDN4121624.1"/>
    </source>
</evidence>
<dbReference type="Gene3D" id="3.90.1720.70">
    <property type="match status" value="1"/>
</dbReference>
<comment type="caution">
    <text evidence="1">The sequence shown here is derived from an EMBL/GenBank/DDBJ whole genome shotgun (WGS) entry which is preliminary data.</text>
</comment>
<sequence>MSSQRPSFTHAWTSFSQVHGSVENVGSVIGGKVKTNIDAGIFTNACAIRMSYVFNQTGFSIPSNAGAVSSGAKGEKYLFRVSDLSNHIETRFGKPDYVQNNPNLQQFLGKKGILLFEVSGWNDATGHVTLWNGSTCSDTCYFARATRAKLWVLP</sequence>
<dbReference type="EMBL" id="JAJHNU010000002">
    <property type="protein sequence ID" value="MDN4121624.1"/>
    <property type="molecule type" value="Genomic_DNA"/>
</dbReference>
<gene>
    <name evidence="1" type="ORF">LMS43_10015</name>
</gene>
<proteinExistence type="predicted"/>